<reference evidence="1" key="1">
    <citation type="submission" date="2022-07" db="EMBL/GenBank/DDBJ databases">
        <authorList>
            <person name="Macas J."/>
            <person name="Novak P."/>
            <person name="Neumann P."/>
        </authorList>
    </citation>
    <scope>NUCLEOTIDE SEQUENCE</scope>
</reference>
<name>A0AAV0CFL4_9ASTE</name>
<sequence length="155" mass="18069">MLLIQYELNDLNLMYQCSKKTHTPCFRTTVKIKNPTKPWRGTVLRKRPLILHFRRTAEQVSDDPIIQVEGKKEPHPLFHLTKRSKLSSLQSWRKQRLIKLCSQQKNGRKNKSSTQTKCQHPSFSVVKANESSLNTSPTNYIDTFSELVESLNFRA</sequence>
<proteinExistence type="predicted"/>
<gene>
    <name evidence="1" type="ORF">CEPIT_LOCUS5642</name>
</gene>
<dbReference type="AlphaFoldDB" id="A0AAV0CFL4"/>
<protein>
    <submittedName>
        <fullName evidence="1">Uncharacterized protein</fullName>
    </submittedName>
</protein>
<evidence type="ECO:0000313" key="1">
    <source>
        <dbReference type="EMBL" id="CAH9075754.1"/>
    </source>
</evidence>
<dbReference type="Proteomes" id="UP001152523">
    <property type="component" value="Unassembled WGS sequence"/>
</dbReference>
<keyword evidence="2" id="KW-1185">Reference proteome</keyword>
<dbReference type="EMBL" id="CAMAPF010000030">
    <property type="protein sequence ID" value="CAH9075754.1"/>
    <property type="molecule type" value="Genomic_DNA"/>
</dbReference>
<evidence type="ECO:0000313" key="2">
    <source>
        <dbReference type="Proteomes" id="UP001152523"/>
    </source>
</evidence>
<comment type="caution">
    <text evidence="1">The sequence shown here is derived from an EMBL/GenBank/DDBJ whole genome shotgun (WGS) entry which is preliminary data.</text>
</comment>
<organism evidence="1 2">
    <name type="scientific">Cuscuta epithymum</name>
    <dbReference type="NCBI Taxonomy" id="186058"/>
    <lineage>
        <taxon>Eukaryota</taxon>
        <taxon>Viridiplantae</taxon>
        <taxon>Streptophyta</taxon>
        <taxon>Embryophyta</taxon>
        <taxon>Tracheophyta</taxon>
        <taxon>Spermatophyta</taxon>
        <taxon>Magnoliopsida</taxon>
        <taxon>eudicotyledons</taxon>
        <taxon>Gunneridae</taxon>
        <taxon>Pentapetalae</taxon>
        <taxon>asterids</taxon>
        <taxon>lamiids</taxon>
        <taxon>Solanales</taxon>
        <taxon>Convolvulaceae</taxon>
        <taxon>Cuscuteae</taxon>
        <taxon>Cuscuta</taxon>
        <taxon>Cuscuta subgen. Cuscuta</taxon>
    </lineage>
</organism>
<accession>A0AAV0CFL4</accession>